<dbReference type="Gene3D" id="3.60.10.10">
    <property type="entry name" value="Endonuclease/exonuclease/phosphatase"/>
    <property type="match status" value="1"/>
</dbReference>
<name>A0A3M7L264_AUXPR</name>
<dbReference type="InterPro" id="IPR036691">
    <property type="entry name" value="Endo/exonu/phosph_ase_sf"/>
</dbReference>
<dbReference type="GO" id="GO:0000175">
    <property type="term" value="F:3'-5'-RNA exonuclease activity"/>
    <property type="evidence" value="ECO:0007669"/>
    <property type="project" value="TreeGrafter"/>
</dbReference>
<comment type="similarity">
    <text evidence="1">Belongs to the HEBP family.</text>
</comment>
<sequence length="600" mass="65533">MPNAEQRLYAYIGGANEEEVKIPMTSPVRVEVEAAAGPFCKNNFTVSFFVPFSYEVPAFTAYVSQFGGYYMDDWSISKKAIALLEAIQRDHGAVEGDGYTFAGYDPPFRQIVLGPMKASIPEDRLRILSYNILAESLAHEFGAHLYRGTSAHELAWDRRCAAFLKEIEAHSPDVLCLQEVDHFTQLKRELAARGYQGRYLKRTGARVDGLAIFWRTARLRQVFMDNIRFAESGLRDNVAQVATFELLPAEEQGREREGSPVPSSPPPSPGRPASSLREEVLQQQRSWAQWQRRRRQAAGEGSGQASPRQPGSDPTGSRGEATSAAAAAAILPFTFIVSNVHVLFNPKRGDVKLAQTRNLLHAVHGASRRAGGAPAVVCGDFNSAAYSDVHCFITSGELGLQAVDRRWASGQVEGIGRGWYRMRRRLLDELASGVIRGYAPKVPVPWTEEELAVAFARLRSRPGVEEEGGEEFDGAGAGGLNGAGAGVGSSAGGPRSGDWIPDGLPDTDPRRKMLLTHPLTLRSAYQAVTGEEPVWTTCHDGYMGTVDYIFYSLEPNGAPSLEPRGVLLPPVAQSLRSGLPNAHWPSDHVCLVADFDARRA</sequence>
<evidence type="ECO:0000256" key="2">
    <source>
        <dbReference type="SAM" id="MobiDB-lite"/>
    </source>
</evidence>
<dbReference type="Gene3D" id="3.20.80.10">
    <property type="entry name" value="Regulatory factor, effector binding domain"/>
    <property type="match status" value="1"/>
</dbReference>
<organism evidence="4 5">
    <name type="scientific">Auxenochlorella protothecoides</name>
    <name type="common">Green microalga</name>
    <name type="synonym">Chlorella protothecoides</name>
    <dbReference type="NCBI Taxonomy" id="3075"/>
    <lineage>
        <taxon>Eukaryota</taxon>
        <taxon>Viridiplantae</taxon>
        <taxon>Chlorophyta</taxon>
        <taxon>core chlorophytes</taxon>
        <taxon>Trebouxiophyceae</taxon>
        <taxon>Chlorellales</taxon>
        <taxon>Chlorellaceae</taxon>
        <taxon>Auxenochlorella</taxon>
    </lineage>
</organism>
<dbReference type="Proteomes" id="UP000279271">
    <property type="component" value="Unassembled WGS sequence"/>
</dbReference>
<protein>
    <recommendedName>
        <fullName evidence="3">Endonuclease/exonuclease/phosphatase domain-containing protein</fullName>
    </recommendedName>
</protein>
<evidence type="ECO:0000256" key="1">
    <source>
        <dbReference type="ARBA" id="ARBA00009817"/>
    </source>
</evidence>
<comment type="caution">
    <text evidence="4">The sequence shown here is derived from an EMBL/GenBank/DDBJ whole genome shotgun (WGS) entry which is preliminary data.</text>
</comment>
<dbReference type="EMBL" id="QOKY01000160">
    <property type="protein sequence ID" value="RMZ55546.1"/>
    <property type="molecule type" value="Genomic_DNA"/>
</dbReference>
<dbReference type="SUPFAM" id="SSF56219">
    <property type="entry name" value="DNase I-like"/>
    <property type="match status" value="1"/>
</dbReference>
<dbReference type="SUPFAM" id="SSF55136">
    <property type="entry name" value="Probable bacterial effector-binding domain"/>
    <property type="match status" value="1"/>
</dbReference>
<evidence type="ECO:0000313" key="4">
    <source>
        <dbReference type="EMBL" id="RMZ55546.1"/>
    </source>
</evidence>
<evidence type="ECO:0000259" key="3">
    <source>
        <dbReference type="Pfam" id="PF03372"/>
    </source>
</evidence>
<evidence type="ECO:0000313" key="5">
    <source>
        <dbReference type="Proteomes" id="UP000279271"/>
    </source>
</evidence>
<reference evidence="5" key="1">
    <citation type="journal article" date="2018" name="Algal Res.">
        <title>Characterization of plant carbon substrate utilization by Auxenochlorella protothecoides.</title>
        <authorList>
            <person name="Vogler B.W."/>
            <person name="Starkenburg S.R."/>
            <person name="Sudasinghe N."/>
            <person name="Schambach J.Y."/>
            <person name="Rollin J.A."/>
            <person name="Pattathil S."/>
            <person name="Barry A.N."/>
        </authorList>
    </citation>
    <scope>NUCLEOTIDE SEQUENCE [LARGE SCALE GENOMIC DNA]</scope>
    <source>
        <strain evidence="5">UTEX 25</strain>
    </source>
</reference>
<feature type="region of interest" description="Disordered" evidence="2">
    <location>
        <begin position="464"/>
        <end position="507"/>
    </location>
</feature>
<accession>A0A3M7L264</accession>
<dbReference type="InterPro" id="IPR006917">
    <property type="entry name" value="SOUL_heme-bd"/>
</dbReference>
<dbReference type="Pfam" id="PF04832">
    <property type="entry name" value="SOUL"/>
    <property type="match status" value="1"/>
</dbReference>
<dbReference type="PANTHER" id="PTHR12121:SF100">
    <property type="entry name" value="POLY(A)-SPECIFIC RIBONUCLEASE"/>
    <property type="match status" value="1"/>
</dbReference>
<dbReference type="InterPro" id="IPR011256">
    <property type="entry name" value="Reg_factor_effector_dom_sf"/>
</dbReference>
<feature type="compositionally biased region" description="Gly residues" evidence="2">
    <location>
        <begin position="475"/>
        <end position="495"/>
    </location>
</feature>
<dbReference type="Pfam" id="PF03372">
    <property type="entry name" value="Exo_endo_phos"/>
    <property type="match status" value="1"/>
</dbReference>
<feature type="domain" description="Endonuclease/exonuclease/phosphatase" evidence="3">
    <location>
        <begin position="129"/>
        <end position="288"/>
    </location>
</feature>
<dbReference type="InterPro" id="IPR005135">
    <property type="entry name" value="Endo/exonuclease/phosphatase"/>
</dbReference>
<proteinExistence type="inferred from homology"/>
<gene>
    <name evidence="4" type="ORF">APUTEX25_000129</name>
</gene>
<feature type="region of interest" description="Disordered" evidence="2">
    <location>
        <begin position="248"/>
        <end position="321"/>
    </location>
</feature>
<dbReference type="PANTHER" id="PTHR12121">
    <property type="entry name" value="CARBON CATABOLITE REPRESSOR PROTEIN 4"/>
    <property type="match status" value="1"/>
</dbReference>
<dbReference type="AlphaFoldDB" id="A0A3M7L264"/>
<dbReference type="InterPro" id="IPR050410">
    <property type="entry name" value="CCR4/nocturin_mRNA_transcr"/>
</dbReference>